<feature type="compositionally biased region" description="Polar residues" evidence="1">
    <location>
        <begin position="65"/>
        <end position="76"/>
    </location>
</feature>
<proteinExistence type="predicted"/>
<sequence>TLSKESIWGRLISKLKLNETENIRQSLYNVWRRHRPKIEDEICEKRVDSVEEDNKTDKRNKVELSLSNPESQSTASDAYLPHREARSTVKHQSNAPTIVEASFILTLKQWKDLYNSFTRNMEPGWTNVIYEKVRSCNF</sequence>
<feature type="non-terminal residue" evidence="2">
    <location>
        <position position="1"/>
    </location>
</feature>
<reference evidence="2" key="1">
    <citation type="submission" date="2021-02" db="EMBL/GenBank/DDBJ databases">
        <authorList>
            <person name="Nowell W R."/>
        </authorList>
    </citation>
    <scope>NUCLEOTIDE SEQUENCE</scope>
</reference>
<gene>
    <name evidence="2" type="ORF">SRO942_LOCUS50942</name>
</gene>
<dbReference type="EMBL" id="CAJOBC010151545">
    <property type="protein sequence ID" value="CAF4674548.1"/>
    <property type="molecule type" value="Genomic_DNA"/>
</dbReference>
<evidence type="ECO:0000313" key="2">
    <source>
        <dbReference type="EMBL" id="CAF4674548.1"/>
    </source>
</evidence>
<dbReference type="AlphaFoldDB" id="A0A8S3A156"/>
<evidence type="ECO:0000313" key="3">
    <source>
        <dbReference type="Proteomes" id="UP000681722"/>
    </source>
</evidence>
<feature type="region of interest" description="Disordered" evidence="1">
    <location>
        <begin position="48"/>
        <end position="77"/>
    </location>
</feature>
<feature type="compositionally biased region" description="Basic and acidic residues" evidence="1">
    <location>
        <begin position="48"/>
        <end position="62"/>
    </location>
</feature>
<feature type="non-terminal residue" evidence="2">
    <location>
        <position position="138"/>
    </location>
</feature>
<evidence type="ECO:0000256" key="1">
    <source>
        <dbReference type="SAM" id="MobiDB-lite"/>
    </source>
</evidence>
<protein>
    <submittedName>
        <fullName evidence="2">Uncharacterized protein</fullName>
    </submittedName>
</protein>
<accession>A0A8S3A156</accession>
<dbReference type="Proteomes" id="UP000681722">
    <property type="component" value="Unassembled WGS sequence"/>
</dbReference>
<comment type="caution">
    <text evidence="2">The sequence shown here is derived from an EMBL/GenBank/DDBJ whole genome shotgun (WGS) entry which is preliminary data.</text>
</comment>
<organism evidence="2 3">
    <name type="scientific">Didymodactylos carnosus</name>
    <dbReference type="NCBI Taxonomy" id="1234261"/>
    <lineage>
        <taxon>Eukaryota</taxon>
        <taxon>Metazoa</taxon>
        <taxon>Spiralia</taxon>
        <taxon>Gnathifera</taxon>
        <taxon>Rotifera</taxon>
        <taxon>Eurotatoria</taxon>
        <taxon>Bdelloidea</taxon>
        <taxon>Philodinida</taxon>
        <taxon>Philodinidae</taxon>
        <taxon>Didymodactylos</taxon>
    </lineage>
</organism>
<name>A0A8S3A156_9BILA</name>